<organism evidence="2 3">
    <name type="scientific">Paracoccus chinensis</name>
    <dbReference type="NCBI Taxonomy" id="525640"/>
    <lineage>
        <taxon>Bacteria</taxon>
        <taxon>Pseudomonadati</taxon>
        <taxon>Pseudomonadota</taxon>
        <taxon>Alphaproteobacteria</taxon>
        <taxon>Rhodobacterales</taxon>
        <taxon>Paracoccaceae</taxon>
        <taxon>Paracoccus</taxon>
    </lineage>
</organism>
<dbReference type="Proteomes" id="UP000199555">
    <property type="component" value="Unassembled WGS sequence"/>
</dbReference>
<dbReference type="STRING" id="525640.SAMN04487971_103150"/>
<dbReference type="SUPFAM" id="SSF56281">
    <property type="entry name" value="Metallo-hydrolase/oxidoreductase"/>
    <property type="match status" value="1"/>
</dbReference>
<sequence length="331" mass="36916">MPVARNPFYDGPVSDHFDGLRFHSPSEPPANGLLELAWMNAVKAARYWPTVTPPARFDRPPRRVGGLRISMIGHASLLVQVGGTNLLIDPVYADRLGPVPGTGPRRAQPPGIRFDDLPPIDAILITHNHYDHMDIPAILRLSRRWEPRIIAPLGNDVVIRRHDPGIAVETHDWGERAILSPRLAVHLEPAFHWSGRGVADRRMTLWCSFVLTSPGGGVLYHVGDTAYGDGSIFPRVRARFGRPDVAILPIGAYEPRWFMQGQHVDPPEAVQIMLDCGARRAFGHHWGTFQMTYEAQEAPPLDLARALDDRDMPPDCFRPLGPGMAVELPWR</sequence>
<dbReference type="PANTHER" id="PTHR15032">
    <property type="entry name" value="N-ACYL-PHOSPHATIDYLETHANOLAMINE-HYDROLYZING PHOSPHOLIPASE D"/>
    <property type="match status" value="1"/>
</dbReference>
<dbReference type="GO" id="GO:0005737">
    <property type="term" value="C:cytoplasm"/>
    <property type="evidence" value="ECO:0007669"/>
    <property type="project" value="TreeGrafter"/>
</dbReference>
<dbReference type="EMBL" id="FNGE01000003">
    <property type="protein sequence ID" value="SDK80318.1"/>
    <property type="molecule type" value="Genomic_DNA"/>
</dbReference>
<dbReference type="Gene3D" id="3.60.15.10">
    <property type="entry name" value="Ribonuclease Z/Hydroxyacylglutathione hydrolase-like"/>
    <property type="match status" value="1"/>
</dbReference>
<keyword evidence="3" id="KW-1185">Reference proteome</keyword>
<dbReference type="AlphaFoldDB" id="A0A1G9EW98"/>
<feature type="domain" description="Metallo-beta-lactamase" evidence="1">
    <location>
        <begin position="84"/>
        <end position="286"/>
    </location>
</feature>
<dbReference type="InterPro" id="IPR001279">
    <property type="entry name" value="Metallo-B-lactamas"/>
</dbReference>
<name>A0A1G9EW98_9RHOB</name>
<dbReference type="OrthoDB" id="9803916at2"/>
<evidence type="ECO:0000259" key="1">
    <source>
        <dbReference type="Pfam" id="PF12706"/>
    </source>
</evidence>
<accession>A0A1G9EW98</accession>
<protein>
    <submittedName>
        <fullName evidence="2">L-ascorbate metabolism protein UlaG, beta-lactamase superfamily</fullName>
    </submittedName>
</protein>
<dbReference type="InterPro" id="IPR036866">
    <property type="entry name" value="RibonucZ/Hydroxyglut_hydro"/>
</dbReference>
<evidence type="ECO:0000313" key="3">
    <source>
        <dbReference type="Proteomes" id="UP000199555"/>
    </source>
</evidence>
<gene>
    <name evidence="2" type="ORF">SAMN04487971_103150</name>
</gene>
<dbReference type="Pfam" id="PF12706">
    <property type="entry name" value="Lactamase_B_2"/>
    <property type="match status" value="1"/>
</dbReference>
<evidence type="ECO:0000313" key="2">
    <source>
        <dbReference type="EMBL" id="SDK80318.1"/>
    </source>
</evidence>
<reference evidence="3" key="1">
    <citation type="submission" date="2016-10" db="EMBL/GenBank/DDBJ databases">
        <authorList>
            <person name="Varghese N."/>
            <person name="Submissions S."/>
        </authorList>
    </citation>
    <scope>NUCLEOTIDE SEQUENCE [LARGE SCALE GENOMIC DNA]</scope>
    <source>
        <strain evidence="3">CGMCC 1.7655</strain>
    </source>
</reference>
<proteinExistence type="predicted"/>
<dbReference type="PANTHER" id="PTHR15032:SF4">
    <property type="entry name" value="N-ACYL-PHOSPHATIDYLETHANOLAMINE-HYDROLYZING PHOSPHOLIPASE D"/>
    <property type="match status" value="1"/>
</dbReference>